<dbReference type="InterPro" id="IPR019734">
    <property type="entry name" value="TPR_rpt"/>
</dbReference>
<dbReference type="SUPFAM" id="SSF48452">
    <property type="entry name" value="TPR-like"/>
    <property type="match status" value="1"/>
</dbReference>
<dbReference type="Pfam" id="PF00515">
    <property type="entry name" value="TPR_1"/>
    <property type="match status" value="1"/>
</dbReference>
<dbReference type="Pfam" id="PF13174">
    <property type="entry name" value="TPR_6"/>
    <property type="match status" value="1"/>
</dbReference>
<keyword evidence="5" id="KW-1185">Reference proteome</keyword>
<dbReference type="KEGG" id="fpn:ABE65_014770"/>
<sequence>MKMEPSKGLEYLQKGKFEEAAKSLESMIETDPENPVHYINFGNLLSAVHEHEKAIQFFDKALSLDENAVAAYYGAGIACYHLEEFSKSAKLFQEAIKGGLQDSDTHFMTGMSFVSLGEHKLAFPYLMRATELNDQDHESLFQFGLCQARTGDIQSASTTFEKVVKRDETHADAWYNLGVTYSYFDKNVEALKAFQKALDIQPDHYLAGNGKRNIESKNTNH</sequence>
<dbReference type="Proteomes" id="UP000076623">
    <property type="component" value="Chromosome"/>
</dbReference>
<keyword evidence="2 3" id="KW-0802">TPR repeat</keyword>
<dbReference type="InterPro" id="IPR011990">
    <property type="entry name" value="TPR-like_helical_dom_sf"/>
</dbReference>
<protein>
    <submittedName>
        <fullName evidence="4">Uncharacterized protein</fullName>
    </submittedName>
</protein>
<reference evidence="4 5" key="1">
    <citation type="submission" date="2016-04" db="EMBL/GenBank/DDBJ databases">
        <title>Complete genome sequence of Fictibacillus phosphorivorans G25-29, a strain toxic to nematodes.</title>
        <authorList>
            <person name="Zheng Z."/>
        </authorList>
    </citation>
    <scope>NUCLEOTIDE SEQUENCE [LARGE SCALE GENOMIC DNA]</scope>
    <source>
        <strain evidence="4 5">G25-29</strain>
    </source>
</reference>
<dbReference type="PROSITE" id="PS50293">
    <property type="entry name" value="TPR_REGION"/>
    <property type="match status" value="1"/>
</dbReference>
<dbReference type="PROSITE" id="PS50005">
    <property type="entry name" value="TPR"/>
    <property type="match status" value="2"/>
</dbReference>
<dbReference type="PANTHER" id="PTHR44943">
    <property type="entry name" value="CELLULOSE SYNTHASE OPERON PROTEIN C"/>
    <property type="match status" value="1"/>
</dbReference>
<dbReference type="SMART" id="SM00028">
    <property type="entry name" value="TPR"/>
    <property type="match status" value="6"/>
</dbReference>
<feature type="repeat" description="TPR" evidence="3">
    <location>
        <begin position="171"/>
        <end position="204"/>
    </location>
</feature>
<feature type="repeat" description="TPR" evidence="3">
    <location>
        <begin position="35"/>
        <end position="68"/>
    </location>
</feature>
<dbReference type="InterPro" id="IPR051685">
    <property type="entry name" value="Ycf3/AcsC/BcsC/TPR_MFPF"/>
</dbReference>
<evidence type="ECO:0000256" key="1">
    <source>
        <dbReference type="ARBA" id="ARBA00022737"/>
    </source>
</evidence>
<accession>A0A160ISJ8</accession>
<dbReference type="Pfam" id="PF13181">
    <property type="entry name" value="TPR_8"/>
    <property type="match status" value="2"/>
</dbReference>
<keyword evidence="1" id="KW-0677">Repeat</keyword>
<proteinExistence type="predicted"/>
<dbReference type="EMBL" id="CP015378">
    <property type="protein sequence ID" value="ANC79417.1"/>
    <property type="molecule type" value="Genomic_DNA"/>
</dbReference>
<dbReference type="Pfam" id="PF13432">
    <property type="entry name" value="TPR_16"/>
    <property type="match status" value="1"/>
</dbReference>
<dbReference type="STRING" id="1221500.ABE65_014770"/>
<evidence type="ECO:0000256" key="3">
    <source>
        <dbReference type="PROSITE-ProRule" id="PRU00339"/>
    </source>
</evidence>
<dbReference type="PANTHER" id="PTHR44943:SF8">
    <property type="entry name" value="TPR REPEAT-CONTAINING PROTEIN MJ0263"/>
    <property type="match status" value="1"/>
</dbReference>
<name>A0A160ISJ8_9BACL</name>
<evidence type="ECO:0000313" key="4">
    <source>
        <dbReference type="EMBL" id="ANC79417.1"/>
    </source>
</evidence>
<gene>
    <name evidence="4" type="ORF">ABE65_014770</name>
</gene>
<evidence type="ECO:0000256" key="2">
    <source>
        <dbReference type="ARBA" id="ARBA00022803"/>
    </source>
</evidence>
<dbReference type="Gene3D" id="1.25.40.10">
    <property type="entry name" value="Tetratricopeptide repeat domain"/>
    <property type="match status" value="2"/>
</dbReference>
<organism evidence="4 5">
    <name type="scientific">Fictibacillus phosphorivorans</name>
    <dbReference type="NCBI Taxonomy" id="1221500"/>
    <lineage>
        <taxon>Bacteria</taxon>
        <taxon>Bacillati</taxon>
        <taxon>Bacillota</taxon>
        <taxon>Bacilli</taxon>
        <taxon>Bacillales</taxon>
        <taxon>Fictibacillaceae</taxon>
        <taxon>Fictibacillus</taxon>
    </lineage>
</organism>
<evidence type="ECO:0000313" key="5">
    <source>
        <dbReference type="Proteomes" id="UP000076623"/>
    </source>
</evidence>
<dbReference type="AlphaFoldDB" id="A0A160ISJ8"/>